<evidence type="ECO:0000313" key="5">
    <source>
        <dbReference type="Proteomes" id="UP000285295"/>
    </source>
</evidence>
<evidence type="ECO:0000256" key="2">
    <source>
        <dbReference type="PIRSR" id="PIRSR005962-1"/>
    </source>
</evidence>
<reference evidence="4 5" key="2">
    <citation type="submission" date="2019-01" db="EMBL/GenBank/DDBJ databases">
        <authorList>
            <person name="Li Y."/>
        </authorList>
    </citation>
    <scope>NUCLEOTIDE SEQUENCE [LARGE SCALE GENOMIC DNA]</scope>
    <source>
        <strain evidence="4 5">D19-10-3-21</strain>
    </source>
</reference>
<feature type="binding site" evidence="2">
    <location>
        <position position="104"/>
    </location>
    <ligand>
        <name>Mn(2+)</name>
        <dbReference type="ChEBI" id="CHEBI:29035"/>
        <label>2</label>
    </ligand>
</feature>
<comment type="caution">
    <text evidence="4">The sequence shown here is derived from an EMBL/GenBank/DDBJ whole genome shotgun (WGS) entry which is preliminary data.</text>
</comment>
<comment type="cofactor">
    <cofactor evidence="2">
        <name>Mn(2+)</name>
        <dbReference type="ChEBI" id="CHEBI:29035"/>
    </cofactor>
    <text evidence="2">The Mn(2+) ion enhances activity.</text>
</comment>
<dbReference type="Proteomes" id="UP000285295">
    <property type="component" value="Unassembled WGS sequence"/>
</dbReference>
<reference evidence="4 5" key="1">
    <citation type="submission" date="2019-01" db="EMBL/GenBank/DDBJ databases">
        <title>Sinorhodobacter populi sp. nov. isolated from the symptomatic bark tissue of Populus euramericana canker.</title>
        <authorList>
            <person name="Xu G."/>
        </authorList>
    </citation>
    <scope>NUCLEOTIDE SEQUENCE [LARGE SCALE GENOMIC DNA]</scope>
    <source>
        <strain evidence="4 5">D19-10-3-21</strain>
    </source>
</reference>
<dbReference type="Pfam" id="PF07687">
    <property type="entry name" value="M20_dimer"/>
    <property type="match status" value="1"/>
</dbReference>
<keyword evidence="1 4" id="KW-0378">Hydrolase</keyword>
<feature type="binding site" evidence="2">
    <location>
        <position position="106"/>
    </location>
    <ligand>
        <name>Mn(2+)</name>
        <dbReference type="ChEBI" id="CHEBI:29035"/>
        <label>2</label>
    </ligand>
</feature>
<dbReference type="SUPFAM" id="SSF53187">
    <property type="entry name" value="Zn-dependent exopeptidases"/>
    <property type="match status" value="1"/>
</dbReference>
<dbReference type="InterPro" id="IPR017439">
    <property type="entry name" value="Amidohydrolase"/>
</dbReference>
<dbReference type="AlphaFoldDB" id="A0A443K5D3"/>
<feature type="binding site" evidence="2">
    <location>
        <position position="139"/>
    </location>
    <ligand>
        <name>Mn(2+)</name>
        <dbReference type="ChEBI" id="CHEBI:29035"/>
        <label>2</label>
    </ligand>
</feature>
<evidence type="ECO:0000259" key="3">
    <source>
        <dbReference type="Pfam" id="PF07687"/>
    </source>
</evidence>
<dbReference type="InterPro" id="IPR036264">
    <property type="entry name" value="Bact_exopeptidase_dim_dom"/>
</dbReference>
<dbReference type="OrthoDB" id="7818010at2"/>
<dbReference type="Gene3D" id="3.30.70.360">
    <property type="match status" value="1"/>
</dbReference>
<organism evidence="4 5">
    <name type="scientific">Paenirhodobacter populi</name>
    <dbReference type="NCBI Taxonomy" id="2306993"/>
    <lineage>
        <taxon>Bacteria</taxon>
        <taxon>Pseudomonadati</taxon>
        <taxon>Pseudomonadota</taxon>
        <taxon>Alphaproteobacteria</taxon>
        <taxon>Rhodobacterales</taxon>
        <taxon>Rhodobacter group</taxon>
        <taxon>Paenirhodobacter</taxon>
    </lineage>
</organism>
<evidence type="ECO:0000313" key="4">
    <source>
        <dbReference type="EMBL" id="RWR27935.1"/>
    </source>
</evidence>
<protein>
    <submittedName>
        <fullName evidence="4">Amidohydrolase</fullName>
    </submittedName>
</protein>
<dbReference type="PANTHER" id="PTHR11014">
    <property type="entry name" value="PEPTIDASE M20 FAMILY MEMBER"/>
    <property type="match status" value="1"/>
</dbReference>
<dbReference type="InterPro" id="IPR011650">
    <property type="entry name" value="Peptidase_M20_dimer"/>
</dbReference>
<accession>A0A443K5D3</accession>
<dbReference type="PIRSF" id="PIRSF005962">
    <property type="entry name" value="Pept_M20D_amidohydro"/>
    <property type="match status" value="1"/>
</dbReference>
<sequence>MNHVQDELDWLAANHDRFCEIRHTFHRHPEIAFEENWTSARLAEHLAALGCGISRKIGGTGFIATLPGGEGPAIGLRTDMDALPQIEETGLPFASENPGRMHACGHDGHMTLLIATASLLARGTPLPGPVHFICQPAEEVGRGALAMLDDGLFEVCRPARIFGYHNWPELPVGTVSARPGAIMAAYFNVGFTIDGKGGHAALPELSDDMYGAMAALITRMNERTRAELTGAPTAFAFTQNIGGLAPNIIPNHLEVSASFRFVDPAHGQQIETIATETAAEISARFGVTAKPVLRRIFDLADNDPAATALVADVARAAERGLTWQDAPRPSMISEDFAAFIAAVPGCYFWIGAGLEAGALHNSRFNFNDRLLLNAPQLLADVLRKASVEVAGH</sequence>
<name>A0A443K5D3_9RHOB</name>
<keyword evidence="2" id="KW-0479">Metal-binding</keyword>
<dbReference type="SUPFAM" id="SSF55031">
    <property type="entry name" value="Bacterial exopeptidase dimerisation domain"/>
    <property type="match status" value="1"/>
</dbReference>
<evidence type="ECO:0000256" key="1">
    <source>
        <dbReference type="ARBA" id="ARBA00022801"/>
    </source>
</evidence>
<keyword evidence="2" id="KW-0464">Manganese</keyword>
<proteinExistence type="predicted"/>
<dbReference type="PANTHER" id="PTHR11014:SF63">
    <property type="entry name" value="METALLOPEPTIDASE, PUTATIVE (AFU_ORTHOLOGUE AFUA_6G09600)-RELATED"/>
    <property type="match status" value="1"/>
</dbReference>
<dbReference type="Pfam" id="PF01546">
    <property type="entry name" value="Peptidase_M20"/>
    <property type="match status" value="1"/>
</dbReference>
<dbReference type="NCBIfam" id="TIGR01891">
    <property type="entry name" value="amidohydrolases"/>
    <property type="match status" value="1"/>
</dbReference>
<gene>
    <name evidence="4" type="ORF">D2T31_15560</name>
</gene>
<dbReference type="RefSeq" id="WP_128238053.1">
    <property type="nucleotide sequence ID" value="NZ_SAUX01000018.1"/>
</dbReference>
<dbReference type="GO" id="GO:0016787">
    <property type="term" value="F:hydrolase activity"/>
    <property type="evidence" value="ECO:0007669"/>
    <property type="project" value="UniProtKB-KW"/>
</dbReference>
<feature type="binding site" evidence="2">
    <location>
        <position position="360"/>
    </location>
    <ligand>
        <name>Mn(2+)</name>
        <dbReference type="ChEBI" id="CHEBI:29035"/>
        <label>2</label>
    </ligand>
</feature>
<dbReference type="GO" id="GO:0046872">
    <property type="term" value="F:metal ion binding"/>
    <property type="evidence" value="ECO:0007669"/>
    <property type="project" value="UniProtKB-KW"/>
</dbReference>
<feature type="binding site" evidence="2">
    <location>
        <position position="165"/>
    </location>
    <ligand>
        <name>Mn(2+)</name>
        <dbReference type="ChEBI" id="CHEBI:29035"/>
        <label>2</label>
    </ligand>
</feature>
<dbReference type="EMBL" id="SAUX01000018">
    <property type="protein sequence ID" value="RWR27935.1"/>
    <property type="molecule type" value="Genomic_DNA"/>
</dbReference>
<dbReference type="Gene3D" id="3.40.630.10">
    <property type="entry name" value="Zn peptidases"/>
    <property type="match status" value="1"/>
</dbReference>
<dbReference type="InterPro" id="IPR002933">
    <property type="entry name" value="Peptidase_M20"/>
</dbReference>
<feature type="domain" description="Peptidase M20 dimerisation" evidence="3">
    <location>
        <begin position="191"/>
        <end position="277"/>
    </location>
</feature>